<name>A0A9P1CU55_9DINO</name>
<feature type="compositionally biased region" description="Polar residues" evidence="1">
    <location>
        <begin position="633"/>
        <end position="647"/>
    </location>
</feature>
<protein>
    <submittedName>
        <fullName evidence="3">Uncharacterized protein</fullName>
    </submittedName>
</protein>
<reference evidence="3" key="1">
    <citation type="submission" date="2022-10" db="EMBL/GenBank/DDBJ databases">
        <authorList>
            <person name="Chen Y."/>
            <person name="Dougan E. K."/>
            <person name="Chan C."/>
            <person name="Rhodes N."/>
            <person name="Thang M."/>
        </authorList>
    </citation>
    <scope>NUCLEOTIDE SEQUENCE</scope>
</reference>
<comment type="caution">
    <text evidence="3">The sequence shown here is derived from an EMBL/GenBank/DDBJ whole genome shotgun (WGS) entry which is preliminary data.</text>
</comment>
<feature type="region of interest" description="Disordered" evidence="1">
    <location>
        <begin position="621"/>
        <end position="647"/>
    </location>
</feature>
<keyword evidence="2" id="KW-0812">Transmembrane</keyword>
<keyword evidence="2" id="KW-0472">Membrane</keyword>
<organism evidence="3">
    <name type="scientific">Cladocopium goreaui</name>
    <dbReference type="NCBI Taxonomy" id="2562237"/>
    <lineage>
        <taxon>Eukaryota</taxon>
        <taxon>Sar</taxon>
        <taxon>Alveolata</taxon>
        <taxon>Dinophyceae</taxon>
        <taxon>Suessiales</taxon>
        <taxon>Symbiodiniaceae</taxon>
        <taxon>Cladocopium</taxon>
    </lineage>
</organism>
<evidence type="ECO:0000313" key="5">
    <source>
        <dbReference type="Proteomes" id="UP001152797"/>
    </source>
</evidence>
<dbReference type="EMBL" id="CAMXCT010002469">
    <property type="protein sequence ID" value="CAI3998354.1"/>
    <property type="molecule type" value="Genomic_DNA"/>
</dbReference>
<feature type="transmembrane region" description="Helical" evidence="2">
    <location>
        <begin position="791"/>
        <end position="821"/>
    </location>
</feature>
<accession>A0A9P1CU55</accession>
<keyword evidence="2" id="KW-1133">Transmembrane helix</keyword>
<dbReference type="OrthoDB" id="439283at2759"/>
<gene>
    <name evidence="3" type="ORF">C1SCF055_LOCUS24662</name>
</gene>
<proteinExistence type="predicted"/>
<evidence type="ECO:0000256" key="2">
    <source>
        <dbReference type="SAM" id="Phobius"/>
    </source>
</evidence>
<dbReference type="EMBL" id="CAMXCT030002469">
    <property type="protein sequence ID" value="CAL4785666.1"/>
    <property type="molecule type" value="Genomic_DNA"/>
</dbReference>
<sequence length="1100" mass="120882">MQQNKDTRAGASRRAGHQEVHFISAHLPISWGLLVSCIASASALPHAQTLIRHFEAQQGRTHKGGILIALSENKLKSFGHKCDDDECRQKEKADGGAIEGAQVPSFFQSGSSVQPKAVDAGAEGTEGTEVLEAPAPTAATMTEVFPEDWCHLMPNLLEQEGWTTALATEEASLTHSCCPWGGHLIRFELKNIHVQDAPEKTGNIMVRPEVRSLLHQEFPINGIRVESMEVKGPGEAVVQGSMSWSVVRLCGVLFGDMGSQVMNYFFHDPDSEVSWHQKLRRDYPRHGDSACAFWMEDGRPQECVMLVRPQAEKDKFTAFVVARVPEGRFANWASSHFSFVLKTAHSTADWFLNRPGISELRQVDERFYVVVSMQSFKRGMPLLPAFDDEQPDTEIDAGEPYGLKRWVRYETAGTQKFHLPEYLKIFLSRLGYEVETYDSLDSETLVPYQCVLKREDWELVHARFHEAYPLQKTAYRRANGGSGAPGVHEDVVPKIVSAAAEVANWQELLQAAKEAKEPKLVVRNTFLDLEDQEEEQRQRLRRRPKTTALSRPAGFKWQGALNKSGCAMGSSRISRAELIRTRRKGENPGVKMLSSSKANQGISQRAEHLKKTGGSLLQISPRSAGTPAREGGQVQQAASVNESTSDVSQEEVMAAMREAVKTLQAKEQKEQSDAVDTVVNALKDDVGAQDPTFNANSSHVTEDPVLAALEDGIGAQEPSAAPLHTRVSAVTQQENISDGSVVTVNHSSLPVQARALLPAEAKSFVEHVLPSVVDVASQEGRRSFWSTRSGALAAAVGFVAATWLAVICMATGFWMAVFSGWRSDNKGSLRSTIEAQRRSRATDLQKLMPSSGGYDCAFSKPVSSKQLLRLEVKIEGPDTGLAALRAPLTGRQCVLHSAAVSKQLHDGMPAVPVAFSASSVDFIVSLLDEKETRIHIKGEDVSLFDTVNGKCIERTTFDSAPDSWQDFVLTHRSAAPQGQEWAASSSLRADDANLEFQEASLLVGSTVTVIGELHRGVDGQLSMKPWQGEVKTSWRGKKLREPWRTSWERGCDEKGSRSSTPEVLKQKVFISDDEKLLATKEPEVEGKLRECAGGLGNFLG</sequence>
<keyword evidence="5" id="KW-1185">Reference proteome</keyword>
<dbReference type="Proteomes" id="UP001152797">
    <property type="component" value="Unassembled WGS sequence"/>
</dbReference>
<evidence type="ECO:0000313" key="4">
    <source>
        <dbReference type="EMBL" id="CAL4785666.1"/>
    </source>
</evidence>
<evidence type="ECO:0000256" key="1">
    <source>
        <dbReference type="SAM" id="MobiDB-lite"/>
    </source>
</evidence>
<evidence type="ECO:0000313" key="3">
    <source>
        <dbReference type="EMBL" id="CAI3998354.1"/>
    </source>
</evidence>
<reference evidence="4 5" key="2">
    <citation type="submission" date="2024-05" db="EMBL/GenBank/DDBJ databases">
        <authorList>
            <person name="Chen Y."/>
            <person name="Shah S."/>
            <person name="Dougan E. K."/>
            <person name="Thang M."/>
            <person name="Chan C."/>
        </authorList>
    </citation>
    <scope>NUCLEOTIDE SEQUENCE [LARGE SCALE GENOMIC DNA]</scope>
</reference>
<dbReference type="AlphaFoldDB" id="A0A9P1CU55"/>
<dbReference type="EMBL" id="CAMXCT020002469">
    <property type="protein sequence ID" value="CAL1151729.1"/>
    <property type="molecule type" value="Genomic_DNA"/>
</dbReference>